<proteinExistence type="inferred from homology"/>
<dbReference type="EMBL" id="QUTG01002863">
    <property type="protein sequence ID" value="RHY94352.1"/>
    <property type="molecule type" value="Genomic_DNA"/>
</dbReference>
<accession>A0A397BW25</accession>
<evidence type="ECO:0000313" key="9">
    <source>
        <dbReference type="Proteomes" id="UP000266239"/>
    </source>
</evidence>
<dbReference type="Pfam" id="PF13012">
    <property type="entry name" value="MitMem_reg"/>
    <property type="match status" value="1"/>
</dbReference>
<dbReference type="PANTHER" id="PTHR10540:SF7">
    <property type="entry name" value="26S PROTEASOME NON-ATPASE REGULATORY SUBUNIT 7"/>
    <property type="match status" value="1"/>
</dbReference>
<protein>
    <recommendedName>
        <fullName evidence="3">MPN domain-containing protein</fullName>
    </recommendedName>
</protein>
<gene>
    <name evidence="4" type="ORF">DYB25_007783</name>
    <name evidence="8" type="ORF">DYB26_006832</name>
    <name evidence="5" type="ORF">DYB34_005948</name>
    <name evidence="6" type="ORF">DYB35_008572</name>
    <name evidence="7" type="ORF">DYB37_009029</name>
</gene>
<evidence type="ECO:0000313" key="11">
    <source>
        <dbReference type="Proteomes" id="UP000285430"/>
    </source>
</evidence>
<dbReference type="Proteomes" id="UP000283543">
    <property type="component" value="Unassembled WGS sequence"/>
</dbReference>
<organism evidence="4 9">
    <name type="scientific">Aphanomyces astaci</name>
    <name type="common">Crayfish plague agent</name>
    <dbReference type="NCBI Taxonomy" id="112090"/>
    <lineage>
        <taxon>Eukaryota</taxon>
        <taxon>Sar</taxon>
        <taxon>Stramenopiles</taxon>
        <taxon>Oomycota</taxon>
        <taxon>Saprolegniomycetes</taxon>
        <taxon>Saprolegniales</taxon>
        <taxon>Verrucalvaceae</taxon>
        <taxon>Aphanomyces</taxon>
    </lineage>
</organism>
<evidence type="ECO:0000256" key="2">
    <source>
        <dbReference type="ARBA" id="ARBA00022942"/>
    </source>
</evidence>
<dbReference type="GO" id="GO:0048731">
    <property type="term" value="P:system development"/>
    <property type="evidence" value="ECO:0007669"/>
    <property type="project" value="UniProtKB-ARBA"/>
</dbReference>
<dbReference type="Proteomes" id="UP000285430">
    <property type="component" value="Unassembled WGS sequence"/>
</dbReference>
<dbReference type="EMBL" id="QUTA01002922">
    <property type="protein sequence ID" value="RHY25460.1"/>
    <property type="molecule type" value="Genomic_DNA"/>
</dbReference>
<dbReference type="Proteomes" id="UP000285712">
    <property type="component" value="Unassembled WGS sequence"/>
</dbReference>
<dbReference type="AlphaFoldDB" id="A0A397BW25"/>
<dbReference type="SMART" id="SM00232">
    <property type="entry name" value="JAB_MPN"/>
    <property type="match status" value="1"/>
</dbReference>
<evidence type="ECO:0000313" key="13">
    <source>
        <dbReference type="Proteomes" id="UP000286510"/>
    </source>
</evidence>
<evidence type="ECO:0000313" key="8">
    <source>
        <dbReference type="EMBL" id="RHZ41077.1"/>
    </source>
</evidence>
<evidence type="ECO:0000313" key="4">
    <source>
        <dbReference type="EMBL" id="RHY25460.1"/>
    </source>
</evidence>
<sequence>MRQTPPLLPPRRHSHASILHEADVLHVQNQVLEAKVVELTTELVKTQYELKLERVNYKHLHRKVLGLEAQLENQVLHVREPNDADSDDTASIDSDEYSGGQVEVVEMAYHHQLDELCESLAVSVEAQHKQLAAIKAMEIQLEMDKHQYEEDVSTTRCETDVMIGDVDMSAAATDADAAPTTAVYVPGLPTEVITHPLVLLSIVDHYNRVAKDTSKRVVGVLLGSVSKGKCDVTNSFAVPYDEDLRHPTIWYLDHDYLENMYAMFKKISANERIVGFYSTGPKIRTSDLSLDELFRRYCVNPVLVICDVRPNVEGLPTTAYGSIEEVEEDGKAIKRTFKHIKSTIAAYEAEEVGVEHLLRDINDPSVSSLAGQVKHKMTALNGLQERVDEMRLYLQHVQEGKVPVNHQIVYNIQTIFNLLPNLNVEELVRAMFVKTNDMHLVIYLSSLIRCTIALHNLVNNKIKYKESEDSKDETPVVVVAAAPPSKKDAAVDTKPKQP</sequence>
<evidence type="ECO:0000313" key="6">
    <source>
        <dbReference type="EMBL" id="RHY94352.1"/>
    </source>
</evidence>
<dbReference type="FunFam" id="3.40.140.10:FF:000013">
    <property type="entry name" value="26S proteasome non-ATPase regulatory subunit 7"/>
    <property type="match status" value="1"/>
</dbReference>
<dbReference type="PROSITE" id="PS50249">
    <property type="entry name" value="MPN"/>
    <property type="match status" value="1"/>
</dbReference>
<dbReference type="InterPro" id="IPR000555">
    <property type="entry name" value="JAMM/MPN+_dom"/>
</dbReference>
<comment type="caution">
    <text evidence="4">The sequence shown here is derived from an EMBL/GenBank/DDBJ whole genome shotgun (WGS) entry which is preliminary data.</text>
</comment>
<evidence type="ECO:0000256" key="1">
    <source>
        <dbReference type="ARBA" id="ARBA00008568"/>
    </source>
</evidence>
<dbReference type="PANTHER" id="PTHR10540">
    <property type="entry name" value="EUKARYOTIC TRANSLATION INITIATION FACTOR 3 SUBUNIT F-RELATED"/>
    <property type="match status" value="1"/>
</dbReference>
<dbReference type="InterPro" id="IPR033858">
    <property type="entry name" value="MPN_RPN7_8"/>
</dbReference>
<feature type="domain" description="MPN" evidence="3">
    <location>
        <begin position="192"/>
        <end position="326"/>
    </location>
</feature>
<dbReference type="VEuPathDB" id="FungiDB:H257_18743"/>
<name>A0A397BW25_APHAT</name>
<dbReference type="EMBL" id="QUTH01004197">
    <property type="protein sequence ID" value="RHZ15048.1"/>
    <property type="molecule type" value="Genomic_DNA"/>
</dbReference>
<dbReference type="Gene3D" id="3.40.140.10">
    <property type="entry name" value="Cytidine Deaminase, domain 2"/>
    <property type="match status" value="1"/>
</dbReference>
<dbReference type="GO" id="GO:0043161">
    <property type="term" value="P:proteasome-mediated ubiquitin-dependent protein catabolic process"/>
    <property type="evidence" value="ECO:0007669"/>
    <property type="project" value="TreeGrafter"/>
</dbReference>
<dbReference type="InterPro" id="IPR024969">
    <property type="entry name" value="EIF3F/CSN6-like_C"/>
</dbReference>
<dbReference type="EMBL" id="QUTF01005649">
    <property type="protein sequence ID" value="RHZ41077.1"/>
    <property type="molecule type" value="Genomic_DNA"/>
</dbReference>
<dbReference type="EMBL" id="QUTB01005483">
    <property type="protein sequence ID" value="RHY55135.1"/>
    <property type="molecule type" value="Genomic_DNA"/>
</dbReference>
<keyword evidence="2" id="KW-0647">Proteasome</keyword>
<evidence type="ECO:0000313" key="12">
    <source>
        <dbReference type="Proteomes" id="UP000285712"/>
    </source>
</evidence>
<evidence type="ECO:0000313" key="5">
    <source>
        <dbReference type="EMBL" id="RHY55135.1"/>
    </source>
</evidence>
<evidence type="ECO:0000313" key="10">
    <source>
        <dbReference type="Proteomes" id="UP000283543"/>
    </source>
</evidence>
<dbReference type="GO" id="GO:0005838">
    <property type="term" value="C:proteasome regulatory particle"/>
    <property type="evidence" value="ECO:0007669"/>
    <property type="project" value="InterPro"/>
</dbReference>
<dbReference type="InterPro" id="IPR037518">
    <property type="entry name" value="MPN"/>
</dbReference>
<comment type="similarity">
    <text evidence="1">Belongs to the peptidase M67A family.</text>
</comment>
<reference evidence="9 10" key="1">
    <citation type="submission" date="2018-08" db="EMBL/GenBank/DDBJ databases">
        <title>Aphanomyces genome sequencing and annotation.</title>
        <authorList>
            <person name="Minardi D."/>
            <person name="Oidtmann B."/>
            <person name="Van Der Giezen M."/>
            <person name="Studholme D.J."/>
        </authorList>
    </citation>
    <scope>NUCLEOTIDE SEQUENCE [LARGE SCALE GENOMIC DNA]</scope>
    <source>
        <strain evidence="7 11">Da</strain>
        <strain evidence="8 13">FDL457</strain>
        <strain evidence="5 10">Si</strain>
        <strain evidence="6 12">Sv</strain>
        <strain evidence="4 9">Yx</strain>
    </source>
</reference>
<dbReference type="Proteomes" id="UP000286510">
    <property type="component" value="Unassembled WGS sequence"/>
</dbReference>
<evidence type="ECO:0000259" key="3">
    <source>
        <dbReference type="PROSITE" id="PS50249"/>
    </source>
</evidence>
<evidence type="ECO:0000313" key="7">
    <source>
        <dbReference type="EMBL" id="RHZ15048.1"/>
    </source>
</evidence>
<dbReference type="VEuPathDB" id="FungiDB:H257_18746"/>
<dbReference type="Proteomes" id="UP000266239">
    <property type="component" value="Unassembled WGS sequence"/>
</dbReference>
<dbReference type="Pfam" id="PF01398">
    <property type="entry name" value="JAB"/>
    <property type="match status" value="1"/>
</dbReference>
<dbReference type="CDD" id="cd08062">
    <property type="entry name" value="MPN_RPN7_8"/>
    <property type="match status" value="1"/>
</dbReference>
<dbReference type="GO" id="GO:0008237">
    <property type="term" value="F:metallopeptidase activity"/>
    <property type="evidence" value="ECO:0007669"/>
    <property type="project" value="InterPro"/>
</dbReference>